<gene>
    <name evidence="2" type="ORF">F2P81_004004</name>
</gene>
<reference evidence="2 3" key="1">
    <citation type="submission" date="2019-06" db="EMBL/GenBank/DDBJ databases">
        <title>Draft genomes of female and male turbot (Scophthalmus maximus).</title>
        <authorList>
            <person name="Xu H."/>
            <person name="Xu X.-W."/>
            <person name="Shao C."/>
            <person name="Chen S."/>
        </authorList>
    </citation>
    <scope>NUCLEOTIDE SEQUENCE [LARGE SCALE GENOMIC DNA]</scope>
    <source>
        <strain evidence="2">Ysfricsl-2016a</strain>
        <tissue evidence="2">Blood</tissue>
    </source>
</reference>
<evidence type="ECO:0000313" key="2">
    <source>
        <dbReference type="EMBL" id="KAF0044846.1"/>
    </source>
</evidence>
<dbReference type="Proteomes" id="UP000438429">
    <property type="component" value="Unassembled WGS sequence"/>
</dbReference>
<feature type="region of interest" description="Disordered" evidence="1">
    <location>
        <begin position="19"/>
        <end position="48"/>
    </location>
</feature>
<comment type="caution">
    <text evidence="2">The sequence shown here is derived from an EMBL/GenBank/DDBJ whole genome shotgun (WGS) entry which is preliminary data.</text>
</comment>
<dbReference type="AlphaFoldDB" id="A0A6A4TB75"/>
<protein>
    <submittedName>
        <fullName evidence="2">Uncharacterized protein</fullName>
    </submittedName>
</protein>
<evidence type="ECO:0000313" key="3">
    <source>
        <dbReference type="Proteomes" id="UP000438429"/>
    </source>
</evidence>
<name>A0A6A4TB75_SCOMX</name>
<sequence length="110" mass="12638">MQTGEQSVSCLVQKLVLGKHERTAQKRETAGVGEEQNLSGPRRRDENTTFYSERLHHFPRVNVALQSNDRTRNSATRQLKTLPQAHLNSRNDLEESPLSVFNITHMERPM</sequence>
<accession>A0A6A4TB75</accession>
<proteinExistence type="predicted"/>
<organism evidence="2 3">
    <name type="scientific">Scophthalmus maximus</name>
    <name type="common">Turbot</name>
    <name type="synonym">Psetta maxima</name>
    <dbReference type="NCBI Taxonomy" id="52904"/>
    <lineage>
        <taxon>Eukaryota</taxon>
        <taxon>Metazoa</taxon>
        <taxon>Chordata</taxon>
        <taxon>Craniata</taxon>
        <taxon>Vertebrata</taxon>
        <taxon>Euteleostomi</taxon>
        <taxon>Actinopterygii</taxon>
        <taxon>Neopterygii</taxon>
        <taxon>Teleostei</taxon>
        <taxon>Neoteleostei</taxon>
        <taxon>Acanthomorphata</taxon>
        <taxon>Carangaria</taxon>
        <taxon>Pleuronectiformes</taxon>
        <taxon>Pleuronectoidei</taxon>
        <taxon>Scophthalmidae</taxon>
        <taxon>Scophthalmus</taxon>
    </lineage>
</organism>
<feature type="compositionally biased region" description="Basic and acidic residues" evidence="1">
    <location>
        <begin position="19"/>
        <end position="29"/>
    </location>
</feature>
<dbReference type="EMBL" id="VEVO01000003">
    <property type="protein sequence ID" value="KAF0044846.1"/>
    <property type="molecule type" value="Genomic_DNA"/>
</dbReference>
<evidence type="ECO:0000256" key="1">
    <source>
        <dbReference type="SAM" id="MobiDB-lite"/>
    </source>
</evidence>